<feature type="chain" id="PRO_5043342270" description="Lipoprotein" evidence="1">
    <location>
        <begin position="27"/>
        <end position="78"/>
    </location>
</feature>
<feature type="signal peptide" evidence="1">
    <location>
        <begin position="1"/>
        <end position="26"/>
    </location>
</feature>
<organism evidence="2 3">
    <name type="scientific">Acinetobacter gerneri</name>
    <dbReference type="NCBI Taxonomy" id="202952"/>
    <lineage>
        <taxon>Bacteria</taxon>
        <taxon>Pseudomonadati</taxon>
        <taxon>Pseudomonadota</taxon>
        <taxon>Gammaproteobacteria</taxon>
        <taxon>Moraxellales</taxon>
        <taxon>Moraxellaceae</taxon>
        <taxon>Acinetobacter</taxon>
    </lineage>
</organism>
<evidence type="ECO:0000313" key="2">
    <source>
        <dbReference type="EMBL" id="MDQ9073601.1"/>
    </source>
</evidence>
<dbReference type="AlphaFoldDB" id="A0AAW8JLE0"/>
<gene>
    <name evidence="2" type="ORF">RFH51_19375</name>
</gene>
<evidence type="ECO:0000256" key="1">
    <source>
        <dbReference type="SAM" id="SignalP"/>
    </source>
</evidence>
<reference evidence="2" key="1">
    <citation type="submission" date="2023-08" db="EMBL/GenBank/DDBJ databases">
        <title>Emergence of clinically-relevant ST2 carbapenem-resistant Acinetobacter baumannii strains in hospital sewages in Zhejiang, East of China.</title>
        <authorList>
            <person name="Kaichao C."/>
            <person name="Zhang R."/>
        </authorList>
    </citation>
    <scope>NUCLEOTIDE SEQUENCE</scope>
    <source>
        <strain evidence="2">M-SY-60</strain>
    </source>
</reference>
<comment type="caution">
    <text evidence="2">The sequence shown here is derived from an EMBL/GenBank/DDBJ whole genome shotgun (WGS) entry which is preliminary data.</text>
</comment>
<dbReference type="PROSITE" id="PS51257">
    <property type="entry name" value="PROKAR_LIPOPROTEIN"/>
    <property type="match status" value="1"/>
</dbReference>
<evidence type="ECO:0000313" key="3">
    <source>
        <dbReference type="Proteomes" id="UP001243195"/>
    </source>
</evidence>
<keyword evidence="1" id="KW-0732">Signal</keyword>
<evidence type="ECO:0008006" key="4">
    <source>
        <dbReference type="Google" id="ProtNLM"/>
    </source>
</evidence>
<proteinExistence type="predicted"/>
<dbReference type="Proteomes" id="UP001243195">
    <property type="component" value="Unassembled WGS sequence"/>
</dbReference>
<dbReference type="RefSeq" id="WP_004871757.1">
    <property type="nucleotide sequence ID" value="NZ_DAMBEH010000015.1"/>
</dbReference>
<accession>A0AAW8JLE0</accession>
<dbReference type="EMBL" id="JAVIDA010000052">
    <property type="protein sequence ID" value="MDQ9073601.1"/>
    <property type="molecule type" value="Genomic_DNA"/>
</dbReference>
<name>A0AAW8JLE0_9GAMM</name>
<sequence length="78" mass="8031">MKMSAKLSLCAVLVLAASACTSTPNAHNQQSVNAGNTTMIEGHHLHAQTNVALQADPTLTQTEAANTASDLDTDIAAQ</sequence>
<dbReference type="GeneID" id="84211772"/>
<protein>
    <recommendedName>
        <fullName evidence="4">Lipoprotein</fullName>
    </recommendedName>
</protein>